<comment type="subcellular location">
    <subcellularLocation>
        <location evidence="7">Plastid</location>
        <location evidence="7">Chloroplast</location>
    </subcellularLocation>
</comment>
<evidence type="ECO:0000256" key="4">
    <source>
        <dbReference type="ARBA" id="ARBA00023102"/>
    </source>
</evidence>
<evidence type="ECO:0000256" key="2">
    <source>
        <dbReference type="ARBA" id="ARBA00009667"/>
    </source>
</evidence>
<dbReference type="Gene3D" id="3.20.20.70">
    <property type="entry name" value="Aldolase class I"/>
    <property type="match status" value="1"/>
</dbReference>
<keyword evidence="9" id="KW-1185">Reference proteome</keyword>
<dbReference type="InterPro" id="IPR006062">
    <property type="entry name" value="His_biosynth"/>
</dbReference>
<dbReference type="GO" id="GO:0009507">
    <property type="term" value="C:chloroplast"/>
    <property type="evidence" value="ECO:0007669"/>
    <property type="project" value="UniProtKB-SubCell"/>
</dbReference>
<dbReference type="AlphaFoldDB" id="A0AAX4PEZ8"/>
<gene>
    <name evidence="8" type="ORF">HKI87_10g61020</name>
</gene>
<dbReference type="SUPFAM" id="SSF51366">
    <property type="entry name" value="Ribulose-phoshate binding barrel"/>
    <property type="match status" value="1"/>
</dbReference>
<keyword evidence="7" id="KW-0150">Chloroplast</keyword>
<dbReference type="PANTHER" id="PTHR43090:SF2">
    <property type="entry name" value="1-(5-PHOSPHORIBOSYL)-5-[(5-PHOSPHORIBOSYLAMINO)METHYLIDENEAMINO] IMIDAZOLE-4-CARBOXAMIDE ISOMERASE"/>
    <property type="match status" value="1"/>
</dbReference>
<dbReference type="InterPro" id="IPR011858">
    <property type="entry name" value="His6/HISN3"/>
</dbReference>
<dbReference type="Proteomes" id="UP001472866">
    <property type="component" value="Chromosome 10"/>
</dbReference>
<comment type="similarity">
    <text evidence="2 6">Belongs to the HisA/HisF family.</text>
</comment>
<evidence type="ECO:0000256" key="1">
    <source>
        <dbReference type="ARBA" id="ARBA00005133"/>
    </source>
</evidence>
<evidence type="ECO:0000256" key="7">
    <source>
        <dbReference type="RuleBase" id="RU364022"/>
    </source>
</evidence>
<dbReference type="GO" id="GO:0003949">
    <property type="term" value="F:1-(5-phosphoribosyl)-5-[(5-phosphoribosylamino)methylideneamino]imidazole-4-carboxamide isomerase activity"/>
    <property type="evidence" value="ECO:0007669"/>
    <property type="project" value="UniProtKB-EC"/>
</dbReference>
<name>A0AAX4PEZ8_9CHLO</name>
<keyword evidence="3 6" id="KW-0028">Amino-acid biosynthesis</keyword>
<keyword evidence="5 7" id="KW-0413">Isomerase</keyword>
<organism evidence="8 9">
    <name type="scientific">Chloropicon roscoffensis</name>
    <dbReference type="NCBI Taxonomy" id="1461544"/>
    <lineage>
        <taxon>Eukaryota</taxon>
        <taxon>Viridiplantae</taxon>
        <taxon>Chlorophyta</taxon>
        <taxon>Chloropicophyceae</taxon>
        <taxon>Chloropicales</taxon>
        <taxon>Chloropicaceae</taxon>
        <taxon>Chloropicon</taxon>
    </lineage>
</organism>
<dbReference type="GO" id="GO:0000105">
    <property type="term" value="P:L-histidine biosynthetic process"/>
    <property type="evidence" value="ECO:0007669"/>
    <property type="project" value="UniProtKB-KW"/>
</dbReference>
<evidence type="ECO:0000313" key="8">
    <source>
        <dbReference type="EMBL" id="WZN64545.1"/>
    </source>
</evidence>
<keyword evidence="4 6" id="KW-0368">Histidine biosynthesis</keyword>
<evidence type="ECO:0000313" key="9">
    <source>
        <dbReference type="Proteomes" id="UP001472866"/>
    </source>
</evidence>
<sequence length="275" mass="30290">MQTKASSSRPMQFRPCIDLHKGKVKQIVGSTLSDLENRAAKKKLLTNFVARESPSHYAELYSSDGLSGGHMILLSKDEETQVVARRALRDFPNTLQVGGGVDVRNALSYLDDGASHVIVTSSVFKRGELQMDLLERLSGVVGRHRLVLDLSCRRRDHGGDYFVVTDRWQKYTSLKVDEATLSTLAEYCSEFLVHGVDVEGKQLGIDSDLVRLLGDFSPIPATYAGGVCDLDDLETIKREGRGMVDATVGSALDLFGGTLRYEDVVAWHREQEAGA</sequence>
<dbReference type="CDD" id="cd04723">
    <property type="entry name" value="HisA_HisF"/>
    <property type="match status" value="1"/>
</dbReference>
<dbReference type="GO" id="GO:0000162">
    <property type="term" value="P:L-tryptophan biosynthetic process"/>
    <property type="evidence" value="ECO:0007669"/>
    <property type="project" value="TreeGrafter"/>
</dbReference>
<dbReference type="NCBIfam" id="TIGR02129">
    <property type="entry name" value="hisA_euk"/>
    <property type="match status" value="1"/>
</dbReference>
<dbReference type="InterPro" id="IPR011060">
    <property type="entry name" value="RibuloseP-bd_barrel"/>
</dbReference>
<protein>
    <recommendedName>
        <fullName evidence="7">1-(5-phosphoribosyl)-5-[(5-phosphoribosylamino)methylideneamino] imidazole-4-carboxamide isomerase HISN3, chloroplastic</fullName>
        <ecNumber evidence="7">5.3.1.16</ecNumber>
    </recommendedName>
    <alternativeName>
        <fullName evidence="7">5-proFAR isomerase</fullName>
    </alternativeName>
    <alternativeName>
        <fullName evidence="7">Phosphoribosylformimino-5-aminoimidazole carboxamide ribotide isomerase</fullName>
    </alternativeName>
</protein>
<proteinExistence type="inferred from homology"/>
<keyword evidence="7" id="KW-0934">Plastid</keyword>
<evidence type="ECO:0000256" key="3">
    <source>
        <dbReference type="ARBA" id="ARBA00022605"/>
    </source>
</evidence>
<dbReference type="EMBL" id="CP151510">
    <property type="protein sequence ID" value="WZN64545.1"/>
    <property type="molecule type" value="Genomic_DNA"/>
</dbReference>
<evidence type="ECO:0000256" key="5">
    <source>
        <dbReference type="ARBA" id="ARBA00023235"/>
    </source>
</evidence>
<dbReference type="InterPro" id="IPR044524">
    <property type="entry name" value="Isoase_HisA-like"/>
</dbReference>
<dbReference type="PANTHER" id="PTHR43090">
    <property type="entry name" value="1-(5-PHOSPHORIBOSYL)-5-[(5-PHOSPHORIBOSYLAMINO)METHYLIDENEAMINO] IMIDAZOLE-4-CARBOXAMIDE ISOMERASE"/>
    <property type="match status" value="1"/>
</dbReference>
<dbReference type="InterPro" id="IPR013785">
    <property type="entry name" value="Aldolase_TIM"/>
</dbReference>
<dbReference type="EC" id="5.3.1.16" evidence="7"/>
<accession>A0AAX4PEZ8</accession>
<evidence type="ECO:0000256" key="6">
    <source>
        <dbReference type="RuleBase" id="RU003657"/>
    </source>
</evidence>
<comment type="catalytic activity">
    <reaction evidence="7">
        <text>1-(5-phospho-beta-D-ribosyl)-5-[(5-phospho-beta-D-ribosylamino)methylideneamino]imidazole-4-carboxamide = 5-[(5-phospho-1-deoxy-D-ribulos-1-ylimino)methylamino]-1-(5-phospho-beta-D-ribosyl)imidazole-4-carboxamide</text>
        <dbReference type="Rhea" id="RHEA:15469"/>
        <dbReference type="ChEBI" id="CHEBI:58435"/>
        <dbReference type="ChEBI" id="CHEBI:58525"/>
        <dbReference type="EC" id="5.3.1.16"/>
    </reaction>
</comment>
<reference evidence="8 9" key="1">
    <citation type="submission" date="2024-03" db="EMBL/GenBank/DDBJ databases">
        <title>Complete genome sequence of the green alga Chloropicon roscoffensis RCC1871.</title>
        <authorList>
            <person name="Lemieux C."/>
            <person name="Pombert J.-F."/>
            <person name="Otis C."/>
            <person name="Turmel M."/>
        </authorList>
    </citation>
    <scope>NUCLEOTIDE SEQUENCE [LARGE SCALE GENOMIC DNA]</scope>
    <source>
        <strain evidence="8 9">RCC1871</strain>
    </source>
</reference>
<dbReference type="Pfam" id="PF00977">
    <property type="entry name" value="His_biosynth"/>
    <property type="match status" value="1"/>
</dbReference>
<comment type="pathway">
    <text evidence="1 7">Amino-acid biosynthesis; L-histidine biosynthesis; L-histidine from 5-phospho-alpha-D-ribose 1-diphosphate: step 4/9.</text>
</comment>